<keyword evidence="2" id="KW-1133">Transmembrane helix</keyword>
<accession>A0A642V6L6</accession>
<dbReference type="VEuPathDB" id="FungiDB:TRICI_002406"/>
<evidence type="ECO:0000313" key="4">
    <source>
        <dbReference type="EMBL" id="KAA8915416.1"/>
    </source>
</evidence>
<keyword evidence="2" id="KW-0472">Membrane</keyword>
<dbReference type="PANTHER" id="PTHR15948">
    <property type="entry name" value="G-PROTEIN COUPLED RECEPTOR 89-RELATED"/>
    <property type="match status" value="1"/>
</dbReference>
<feature type="coiled-coil region" evidence="1">
    <location>
        <begin position="19"/>
        <end position="46"/>
    </location>
</feature>
<keyword evidence="5" id="KW-1185">Reference proteome</keyword>
<dbReference type="Proteomes" id="UP000761534">
    <property type="component" value="Unassembled WGS sequence"/>
</dbReference>
<evidence type="ECO:0000256" key="2">
    <source>
        <dbReference type="SAM" id="Phobius"/>
    </source>
</evidence>
<keyword evidence="2" id="KW-0812">Transmembrane</keyword>
<dbReference type="InterPro" id="IPR015672">
    <property type="entry name" value="GPHR/GTG"/>
</dbReference>
<gene>
    <name evidence="4" type="ORF">TRICI_002406</name>
</gene>
<dbReference type="Pfam" id="PF12430">
    <property type="entry name" value="ABA_GPCR"/>
    <property type="match status" value="1"/>
</dbReference>
<feature type="transmembrane region" description="Helical" evidence="2">
    <location>
        <begin position="144"/>
        <end position="166"/>
    </location>
</feature>
<dbReference type="OrthoDB" id="264392at2759"/>
<dbReference type="InterPro" id="IPR025969">
    <property type="entry name" value="ABA_GPCR_dom"/>
</dbReference>
<organism evidence="4 5">
    <name type="scientific">Trichomonascus ciferrii</name>
    <dbReference type="NCBI Taxonomy" id="44093"/>
    <lineage>
        <taxon>Eukaryota</taxon>
        <taxon>Fungi</taxon>
        <taxon>Dikarya</taxon>
        <taxon>Ascomycota</taxon>
        <taxon>Saccharomycotina</taxon>
        <taxon>Dipodascomycetes</taxon>
        <taxon>Dipodascales</taxon>
        <taxon>Trichomonascaceae</taxon>
        <taxon>Trichomonascus</taxon>
        <taxon>Trichomonascus ciferrii complex</taxon>
    </lineage>
</organism>
<reference evidence="4" key="1">
    <citation type="journal article" date="2019" name="G3 (Bethesda)">
        <title>Genome Assemblies of Two Rare Opportunistic Yeast Pathogens: Diutina rugosa (syn. Candida rugosa) and Trichomonascus ciferrii (syn. Candida ciferrii).</title>
        <authorList>
            <person name="Mixao V."/>
            <person name="Saus E."/>
            <person name="Hansen A.P."/>
            <person name="Lass-Florl C."/>
            <person name="Gabaldon T."/>
        </authorList>
    </citation>
    <scope>NUCLEOTIDE SEQUENCE</scope>
    <source>
        <strain evidence="4">CBS 4856</strain>
    </source>
</reference>
<dbReference type="EMBL" id="SWFS01000164">
    <property type="protein sequence ID" value="KAA8915416.1"/>
    <property type="molecule type" value="Genomic_DNA"/>
</dbReference>
<protein>
    <recommendedName>
        <fullName evidence="3">Abscisic acid G-protein coupled receptor-like domain-containing protein</fullName>
    </recommendedName>
</protein>
<dbReference type="PANTHER" id="PTHR15948:SF0">
    <property type="entry name" value="GOLGI PH REGULATOR A-RELATED"/>
    <property type="match status" value="1"/>
</dbReference>
<name>A0A642V6L6_9ASCO</name>
<feature type="transmembrane region" description="Helical" evidence="2">
    <location>
        <begin position="199"/>
        <end position="218"/>
    </location>
</feature>
<feature type="transmembrane region" description="Helical" evidence="2">
    <location>
        <begin position="57"/>
        <end position="75"/>
    </location>
</feature>
<proteinExistence type="predicted"/>
<evidence type="ECO:0000313" key="5">
    <source>
        <dbReference type="Proteomes" id="UP000761534"/>
    </source>
</evidence>
<dbReference type="AlphaFoldDB" id="A0A642V6L6"/>
<keyword evidence="1" id="KW-0175">Coiled coil</keyword>
<sequence>MMRHGWLLGSGRSDAELELEALGKMERGLRDELAQLRLQYEEQQAETTVWGRVQQKMYVGFAVYCIYRLVNVAFVRNPYFSTLATSTADPLAITVAHVAHGVYPSLALEAWITQTGFVLSGMLFVTSISSALTSFYTIVRAFPWLNFLPISSSLMTAQIVGTYVIATSLMLRSNLPAETSSAISAALGAPVDAAMVQSWFDSAFLVVALASTVGLVLATKFHQAQDAFYDEESLVESKYD</sequence>
<comment type="caution">
    <text evidence="4">The sequence shown here is derived from an EMBL/GenBank/DDBJ whole genome shotgun (WGS) entry which is preliminary data.</text>
</comment>
<evidence type="ECO:0000256" key="1">
    <source>
        <dbReference type="SAM" id="Coils"/>
    </source>
</evidence>
<evidence type="ECO:0000259" key="3">
    <source>
        <dbReference type="Pfam" id="PF12430"/>
    </source>
</evidence>
<feature type="transmembrane region" description="Helical" evidence="2">
    <location>
        <begin position="111"/>
        <end position="132"/>
    </location>
</feature>
<feature type="domain" description="Abscisic acid G-protein coupled receptor-like" evidence="3">
    <location>
        <begin position="45"/>
        <end position="219"/>
    </location>
</feature>